<reference evidence="2 3" key="1">
    <citation type="submission" date="2014-04" db="EMBL/GenBank/DDBJ databases">
        <authorList>
            <consortium name="DOE Joint Genome Institute"/>
            <person name="Kuo A."/>
            <person name="Kohler A."/>
            <person name="Costa M.D."/>
            <person name="Nagy L.G."/>
            <person name="Floudas D."/>
            <person name="Copeland A."/>
            <person name="Barry K.W."/>
            <person name="Cichocki N."/>
            <person name="Veneault-Fourrey C."/>
            <person name="LaButti K."/>
            <person name="Lindquist E.A."/>
            <person name="Lipzen A."/>
            <person name="Lundell T."/>
            <person name="Morin E."/>
            <person name="Murat C."/>
            <person name="Sun H."/>
            <person name="Tunlid A."/>
            <person name="Henrissat B."/>
            <person name="Grigoriev I.V."/>
            <person name="Hibbett D.S."/>
            <person name="Martin F."/>
            <person name="Nordberg H.P."/>
            <person name="Cantor M.N."/>
            <person name="Hua S.X."/>
        </authorList>
    </citation>
    <scope>NUCLEOTIDE SEQUENCE [LARGE SCALE GENOMIC DNA]</scope>
    <source>
        <strain evidence="2 3">Marx 270</strain>
    </source>
</reference>
<reference evidence="3" key="2">
    <citation type="submission" date="2015-01" db="EMBL/GenBank/DDBJ databases">
        <title>Evolutionary Origins and Diversification of the Mycorrhizal Mutualists.</title>
        <authorList>
            <consortium name="DOE Joint Genome Institute"/>
            <consortium name="Mycorrhizal Genomics Consortium"/>
            <person name="Kohler A."/>
            <person name="Kuo A."/>
            <person name="Nagy L.G."/>
            <person name="Floudas D."/>
            <person name="Copeland A."/>
            <person name="Barry K.W."/>
            <person name="Cichocki N."/>
            <person name="Veneault-Fourrey C."/>
            <person name="LaButti K."/>
            <person name="Lindquist E.A."/>
            <person name="Lipzen A."/>
            <person name="Lundell T."/>
            <person name="Morin E."/>
            <person name="Murat C."/>
            <person name="Riley R."/>
            <person name="Ohm R."/>
            <person name="Sun H."/>
            <person name="Tunlid A."/>
            <person name="Henrissat B."/>
            <person name="Grigoriev I.V."/>
            <person name="Hibbett D.S."/>
            <person name="Martin F."/>
        </authorList>
    </citation>
    <scope>NUCLEOTIDE SEQUENCE [LARGE SCALE GENOMIC DNA]</scope>
    <source>
        <strain evidence="3">Marx 270</strain>
    </source>
</reference>
<protein>
    <submittedName>
        <fullName evidence="2">Uncharacterized protein</fullName>
    </submittedName>
</protein>
<dbReference type="InParanoid" id="A0A0C3NBD2"/>
<evidence type="ECO:0000256" key="1">
    <source>
        <dbReference type="SAM" id="MobiDB-lite"/>
    </source>
</evidence>
<accession>A0A0C3NBD2</accession>
<dbReference type="HOGENOM" id="CLU_597322_0_0_1"/>
<gene>
    <name evidence="2" type="ORF">M404DRAFT_31430</name>
</gene>
<dbReference type="OrthoDB" id="2690723at2759"/>
<evidence type="ECO:0000313" key="3">
    <source>
        <dbReference type="Proteomes" id="UP000054217"/>
    </source>
</evidence>
<dbReference type="EMBL" id="KN832016">
    <property type="protein sequence ID" value="KIN98424.1"/>
    <property type="molecule type" value="Genomic_DNA"/>
</dbReference>
<dbReference type="AlphaFoldDB" id="A0A0C3NBD2"/>
<sequence length="458" mass="51956">MQMKEDISVYEDDVKQAIQTSPAKISLMLSEWCSDEPFYLFPLPLYHLIEVMNKHLLRINGALLEYASWWSPFIHHDKFHPCDWSPGSASADMVRVVLAHRSLKMDGCMSAINEIIAMIFSQYATFLQMEESLTHKGPICHQLTQTKLLSIFGQLKQDDDEDLNPKGKGKAKARVQDDEGDDDGGLEDMPVGNDCDDDDTSGGDIEQRVERRARVKEQAAAHRQLLVKEAETAIMYLNAVEKPPKITPKDFGVPTDCLSKLPSHVPKNIFHGQEFVVHHTYEWANQLPNSKKRFMWQLACLAIYEHAIIHLYCPQLLCDIASEDCIDEYLIAPSASQLRQSHLTVSLAKSTTSRPPVPHLVWPDGLSIDCDGLTLREFSIEHQLNKICVKELKTCQETKLQCIIDTIQNMSILWQDLTGNVKVRKHPKLNPDVSKAMLGLVQSRDNNDVPMWDRISAM</sequence>
<keyword evidence="3" id="KW-1185">Reference proteome</keyword>
<evidence type="ECO:0000313" key="2">
    <source>
        <dbReference type="EMBL" id="KIN98424.1"/>
    </source>
</evidence>
<organism evidence="2 3">
    <name type="scientific">Pisolithus tinctorius Marx 270</name>
    <dbReference type="NCBI Taxonomy" id="870435"/>
    <lineage>
        <taxon>Eukaryota</taxon>
        <taxon>Fungi</taxon>
        <taxon>Dikarya</taxon>
        <taxon>Basidiomycota</taxon>
        <taxon>Agaricomycotina</taxon>
        <taxon>Agaricomycetes</taxon>
        <taxon>Agaricomycetidae</taxon>
        <taxon>Boletales</taxon>
        <taxon>Sclerodermatineae</taxon>
        <taxon>Pisolithaceae</taxon>
        <taxon>Pisolithus</taxon>
    </lineage>
</organism>
<dbReference type="Proteomes" id="UP000054217">
    <property type="component" value="Unassembled WGS sequence"/>
</dbReference>
<name>A0A0C3NBD2_PISTI</name>
<proteinExistence type="predicted"/>
<feature type="region of interest" description="Disordered" evidence="1">
    <location>
        <begin position="159"/>
        <end position="203"/>
    </location>
</feature>